<reference evidence="2 3" key="1">
    <citation type="submission" date="2019-01" db="EMBL/GenBank/DDBJ databases">
        <title>Flavobacterium sp. nov.,isolated from freshwater.</title>
        <authorList>
            <person name="Zhang R."/>
            <person name="Du Z.-J."/>
        </authorList>
    </citation>
    <scope>NUCLEOTIDE SEQUENCE [LARGE SCALE GENOMIC DNA]</scope>
    <source>
        <strain evidence="2 3">1E403</strain>
    </source>
</reference>
<evidence type="ECO:0000313" key="3">
    <source>
        <dbReference type="Proteomes" id="UP000287527"/>
    </source>
</evidence>
<organism evidence="2 3">
    <name type="scientific">Flavobacterium cerinum</name>
    <dbReference type="NCBI Taxonomy" id="2502784"/>
    <lineage>
        <taxon>Bacteria</taxon>
        <taxon>Pseudomonadati</taxon>
        <taxon>Bacteroidota</taxon>
        <taxon>Flavobacteriia</taxon>
        <taxon>Flavobacteriales</taxon>
        <taxon>Flavobacteriaceae</taxon>
        <taxon>Flavobacterium</taxon>
    </lineage>
</organism>
<comment type="caution">
    <text evidence="2">The sequence shown here is derived from an EMBL/GenBank/DDBJ whole genome shotgun (WGS) entry which is preliminary data.</text>
</comment>
<dbReference type="CDD" id="cd06588">
    <property type="entry name" value="PhnB_like"/>
    <property type="match status" value="1"/>
</dbReference>
<dbReference type="InterPro" id="IPR029068">
    <property type="entry name" value="Glyas_Bleomycin-R_OHBP_Dase"/>
</dbReference>
<dbReference type="OrthoDB" id="9795306at2"/>
<dbReference type="SUPFAM" id="SSF54593">
    <property type="entry name" value="Glyoxalase/Bleomycin resistance protein/Dihydroxybiphenyl dioxygenase"/>
    <property type="match status" value="1"/>
</dbReference>
<evidence type="ECO:0000313" key="2">
    <source>
        <dbReference type="EMBL" id="RWX03734.1"/>
    </source>
</evidence>
<dbReference type="Proteomes" id="UP000287527">
    <property type="component" value="Unassembled WGS sequence"/>
</dbReference>
<feature type="domain" description="PhnB-like" evidence="1">
    <location>
        <begin position="3"/>
        <end position="133"/>
    </location>
</feature>
<dbReference type="EMBL" id="SBII01000001">
    <property type="protein sequence ID" value="RWX03734.1"/>
    <property type="molecule type" value="Genomic_DNA"/>
</dbReference>
<evidence type="ECO:0000259" key="1">
    <source>
        <dbReference type="Pfam" id="PF06983"/>
    </source>
</evidence>
<protein>
    <submittedName>
        <fullName evidence="2">VOC family protein</fullName>
    </submittedName>
</protein>
<gene>
    <name evidence="2" type="ORF">EPI11_02045</name>
</gene>
<name>A0A3S3QF25_9FLAO</name>
<dbReference type="InterPro" id="IPR028973">
    <property type="entry name" value="PhnB-like"/>
</dbReference>
<dbReference type="Pfam" id="PF06983">
    <property type="entry name" value="3-dmu-9_3-mt"/>
    <property type="match status" value="1"/>
</dbReference>
<dbReference type="RefSeq" id="WP_128388289.1">
    <property type="nucleotide sequence ID" value="NZ_SBII01000001.1"/>
</dbReference>
<proteinExistence type="predicted"/>
<accession>A0A3S3QF25</accession>
<keyword evidence="3" id="KW-1185">Reference proteome</keyword>
<dbReference type="PANTHER" id="PTHR33990">
    <property type="entry name" value="PROTEIN YJDN-RELATED"/>
    <property type="match status" value="1"/>
</dbReference>
<sequence length="141" mass="15645">MSQINPYLNFNGNTEEAFNFYKSTFGGEFTALMRFGDSPGCEDMPEVEKNGIMHIALPIGGNVIMGTDVPKSMEQVTFGTNSSICVSVDSRSEADRVFNGLTPGGKVTMPMEDMFWGDYFGSFIDRFGVLWMVSYNPNETK</sequence>
<dbReference type="PANTHER" id="PTHR33990:SF1">
    <property type="entry name" value="PROTEIN YJDN"/>
    <property type="match status" value="1"/>
</dbReference>
<dbReference type="Gene3D" id="3.10.180.10">
    <property type="entry name" value="2,3-Dihydroxybiphenyl 1,2-Dioxygenase, domain 1"/>
    <property type="match status" value="1"/>
</dbReference>
<dbReference type="AlphaFoldDB" id="A0A3S3QF25"/>